<sequence length="48" mass="4999">PIVSDFIPAPRNGHSAVLSPDGFVIVYGGNGINTSIFEALVVLDTQSL</sequence>
<dbReference type="InterPro" id="IPR015915">
    <property type="entry name" value="Kelch-typ_b-propeller"/>
</dbReference>
<feature type="non-terminal residue" evidence="1">
    <location>
        <position position="1"/>
    </location>
</feature>
<reference evidence="1 2" key="1">
    <citation type="submission" date="2021-06" db="EMBL/GenBank/DDBJ databases">
        <authorList>
            <person name="Kallberg Y."/>
            <person name="Tangrot J."/>
            <person name="Rosling A."/>
        </authorList>
    </citation>
    <scope>NUCLEOTIDE SEQUENCE [LARGE SCALE GENOMIC DNA]</scope>
    <source>
        <strain evidence="1 2">120-4 pot B 10/14</strain>
    </source>
</reference>
<gene>
    <name evidence="1" type="ORF">GMARGA_LOCUS17070</name>
</gene>
<protein>
    <submittedName>
        <fullName evidence="1">19960_t:CDS:1</fullName>
    </submittedName>
</protein>
<evidence type="ECO:0000313" key="2">
    <source>
        <dbReference type="Proteomes" id="UP000789901"/>
    </source>
</evidence>
<dbReference type="EMBL" id="CAJVQB010012704">
    <property type="protein sequence ID" value="CAG8757419.1"/>
    <property type="molecule type" value="Genomic_DNA"/>
</dbReference>
<organism evidence="1 2">
    <name type="scientific">Gigaspora margarita</name>
    <dbReference type="NCBI Taxonomy" id="4874"/>
    <lineage>
        <taxon>Eukaryota</taxon>
        <taxon>Fungi</taxon>
        <taxon>Fungi incertae sedis</taxon>
        <taxon>Mucoromycota</taxon>
        <taxon>Glomeromycotina</taxon>
        <taxon>Glomeromycetes</taxon>
        <taxon>Diversisporales</taxon>
        <taxon>Gigasporaceae</taxon>
        <taxon>Gigaspora</taxon>
    </lineage>
</organism>
<dbReference type="Proteomes" id="UP000789901">
    <property type="component" value="Unassembled WGS sequence"/>
</dbReference>
<dbReference type="Gene3D" id="2.120.10.80">
    <property type="entry name" value="Kelch-type beta propeller"/>
    <property type="match status" value="1"/>
</dbReference>
<keyword evidence="2" id="KW-1185">Reference proteome</keyword>
<comment type="caution">
    <text evidence="1">The sequence shown here is derived from an EMBL/GenBank/DDBJ whole genome shotgun (WGS) entry which is preliminary data.</text>
</comment>
<name>A0ABN7VCP1_GIGMA</name>
<proteinExistence type="predicted"/>
<evidence type="ECO:0000313" key="1">
    <source>
        <dbReference type="EMBL" id="CAG8757419.1"/>
    </source>
</evidence>
<accession>A0ABN7VCP1</accession>
<dbReference type="SUPFAM" id="SSF50965">
    <property type="entry name" value="Galactose oxidase, central domain"/>
    <property type="match status" value="1"/>
</dbReference>
<dbReference type="InterPro" id="IPR011043">
    <property type="entry name" value="Gal_Oxase/kelch_b-propeller"/>
</dbReference>